<dbReference type="GO" id="GO:0005886">
    <property type="term" value="C:plasma membrane"/>
    <property type="evidence" value="ECO:0007669"/>
    <property type="project" value="UniProtKB-SubCell"/>
</dbReference>
<proteinExistence type="inferred from homology"/>
<dbReference type="Pfam" id="PF01032">
    <property type="entry name" value="FecCD"/>
    <property type="match status" value="1"/>
</dbReference>
<evidence type="ECO:0000256" key="1">
    <source>
        <dbReference type="ARBA" id="ARBA00004651"/>
    </source>
</evidence>
<dbReference type="CDD" id="cd06550">
    <property type="entry name" value="TM_ABC_iron-siderophores_like"/>
    <property type="match status" value="1"/>
</dbReference>
<keyword evidence="7 9" id="KW-0472">Membrane</keyword>
<evidence type="ECO:0000256" key="2">
    <source>
        <dbReference type="ARBA" id="ARBA00007935"/>
    </source>
</evidence>
<protein>
    <submittedName>
        <fullName evidence="10">Iron complex transport system permease protein</fullName>
    </submittedName>
</protein>
<dbReference type="PANTHER" id="PTHR30472:SF25">
    <property type="entry name" value="ABC TRANSPORTER PERMEASE PROTEIN MJ0876-RELATED"/>
    <property type="match status" value="1"/>
</dbReference>
<keyword evidence="6 9" id="KW-1133">Transmembrane helix</keyword>
<dbReference type="SUPFAM" id="SSF81345">
    <property type="entry name" value="ABC transporter involved in vitamin B12 uptake, BtuC"/>
    <property type="match status" value="1"/>
</dbReference>
<feature type="transmembrane region" description="Helical" evidence="9">
    <location>
        <begin position="143"/>
        <end position="163"/>
    </location>
</feature>
<evidence type="ECO:0000256" key="6">
    <source>
        <dbReference type="ARBA" id="ARBA00022989"/>
    </source>
</evidence>
<reference evidence="10 11" key="1">
    <citation type="submission" date="2017-06" db="EMBL/GenBank/DDBJ databases">
        <authorList>
            <person name="Kim H.J."/>
            <person name="Triplett B.A."/>
        </authorList>
    </citation>
    <scope>NUCLEOTIDE SEQUENCE [LARGE SCALE GENOMIC DNA]</scope>
    <source>
        <strain evidence="10 11">CGMCC 4.1858</strain>
    </source>
</reference>
<feature type="transmembrane region" description="Helical" evidence="9">
    <location>
        <begin position="287"/>
        <end position="320"/>
    </location>
</feature>
<dbReference type="Gene3D" id="1.10.3470.10">
    <property type="entry name" value="ABC transporter involved in vitamin B12 uptake, BtuC"/>
    <property type="match status" value="1"/>
</dbReference>
<feature type="transmembrane region" description="Helical" evidence="9">
    <location>
        <begin position="201"/>
        <end position="224"/>
    </location>
</feature>
<keyword evidence="4" id="KW-1003">Cell membrane</keyword>
<evidence type="ECO:0000256" key="9">
    <source>
        <dbReference type="SAM" id="Phobius"/>
    </source>
</evidence>
<dbReference type="EMBL" id="FZOF01000062">
    <property type="protein sequence ID" value="SNT60255.1"/>
    <property type="molecule type" value="Genomic_DNA"/>
</dbReference>
<feature type="compositionally biased region" description="Basic and acidic residues" evidence="8">
    <location>
        <begin position="28"/>
        <end position="39"/>
    </location>
</feature>
<evidence type="ECO:0000313" key="11">
    <source>
        <dbReference type="Proteomes" id="UP000198280"/>
    </source>
</evidence>
<feature type="region of interest" description="Disordered" evidence="8">
    <location>
        <begin position="1"/>
        <end position="39"/>
    </location>
</feature>
<feature type="transmembrane region" description="Helical" evidence="9">
    <location>
        <begin position="244"/>
        <end position="266"/>
    </location>
</feature>
<evidence type="ECO:0000313" key="10">
    <source>
        <dbReference type="EMBL" id="SNT60255.1"/>
    </source>
</evidence>
<evidence type="ECO:0000256" key="7">
    <source>
        <dbReference type="ARBA" id="ARBA00023136"/>
    </source>
</evidence>
<feature type="transmembrane region" description="Helical" evidence="9">
    <location>
        <begin position="169"/>
        <end position="189"/>
    </location>
</feature>
<comment type="similarity">
    <text evidence="2">Belongs to the binding-protein-dependent transport system permease family. FecCD subfamily.</text>
</comment>
<feature type="transmembrane region" description="Helical" evidence="9">
    <location>
        <begin position="114"/>
        <end position="131"/>
    </location>
</feature>
<dbReference type="OrthoDB" id="9782305at2"/>
<dbReference type="GO" id="GO:0022857">
    <property type="term" value="F:transmembrane transporter activity"/>
    <property type="evidence" value="ECO:0007669"/>
    <property type="project" value="InterPro"/>
</dbReference>
<feature type="transmembrane region" description="Helical" evidence="9">
    <location>
        <begin position="45"/>
        <end position="69"/>
    </location>
</feature>
<accession>A0A239NZL0</accession>
<keyword evidence="11" id="KW-1185">Reference proteome</keyword>
<dbReference type="AlphaFoldDB" id="A0A239NZL0"/>
<dbReference type="FunFam" id="1.10.3470.10:FF:000001">
    <property type="entry name" value="Vitamin B12 ABC transporter permease BtuC"/>
    <property type="match status" value="1"/>
</dbReference>
<keyword evidence="5 9" id="KW-0812">Transmembrane</keyword>
<dbReference type="Proteomes" id="UP000198280">
    <property type="component" value="Unassembled WGS sequence"/>
</dbReference>
<dbReference type="InterPro" id="IPR000522">
    <property type="entry name" value="ABC_transptr_permease_BtuC"/>
</dbReference>
<gene>
    <name evidence="10" type="ORF">SAMN05216252_1624</name>
</gene>
<dbReference type="PANTHER" id="PTHR30472">
    <property type="entry name" value="FERRIC ENTEROBACTIN TRANSPORT SYSTEM PERMEASE PROTEIN"/>
    <property type="match status" value="1"/>
</dbReference>
<name>A0A239NZL0_9ACTN</name>
<feature type="transmembrane region" description="Helical" evidence="9">
    <location>
        <begin position="358"/>
        <end position="378"/>
    </location>
</feature>
<dbReference type="GO" id="GO:0033214">
    <property type="term" value="P:siderophore-iron import into cell"/>
    <property type="evidence" value="ECO:0007669"/>
    <property type="project" value="TreeGrafter"/>
</dbReference>
<evidence type="ECO:0000256" key="3">
    <source>
        <dbReference type="ARBA" id="ARBA00022448"/>
    </source>
</evidence>
<organism evidence="10 11">
    <name type="scientific">Actinacidiphila glaucinigra</name>
    <dbReference type="NCBI Taxonomy" id="235986"/>
    <lineage>
        <taxon>Bacteria</taxon>
        <taxon>Bacillati</taxon>
        <taxon>Actinomycetota</taxon>
        <taxon>Actinomycetes</taxon>
        <taxon>Kitasatosporales</taxon>
        <taxon>Streptomycetaceae</taxon>
        <taxon>Actinacidiphila</taxon>
    </lineage>
</organism>
<keyword evidence="3" id="KW-0813">Transport</keyword>
<evidence type="ECO:0000256" key="5">
    <source>
        <dbReference type="ARBA" id="ARBA00022692"/>
    </source>
</evidence>
<sequence length="389" mass="39285">MTALETGTHPKSAPAATENAAGTSAGKATEKATEKAREKAAPAGLTARVALFTALGTALVLVGLGSAALGQYGIGFGDVADSVLHRLSGPLGLGHPIGDPFAESTLWQIRMPRVVMSLLVGAVLATAGALMQGVFGNPLAEPGVVGVSAGAALGAAFVIVAGIDVLGGFTVPAAAFLAGLVAVLLVYLLSRAGGRTEVVTLVLTGIAVNAVAGAGLAFCMFFGSQTARDQIVFWQLGSLNGSRWAYAGSVAPFAVIGLLGACLLARRLDLLSLGDRSARHLGVNVERLRVTAIVLIAVMVAAAVAFSGIIGFIGLVVPHLVRMAVGPGHRVLIPASMLGGAVLLATADVVARTAIAYADLPIGMLTALVGGPFFFWLLRTTRARAGGWL</sequence>
<comment type="subcellular location">
    <subcellularLocation>
        <location evidence="1">Cell membrane</location>
        <topology evidence="1">Multi-pass membrane protein</topology>
    </subcellularLocation>
</comment>
<evidence type="ECO:0000256" key="4">
    <source>
        <dbReference type="ARBA" id="ARBA00022475"/>
    </source>
</evidence>
<dbReference type="RefSeq" id="WP_089229465.1">
    <property type="nucleotide sequence ID" value="NZ_FZOF01000062.1"/>
</dbReference>
<evidence type="ECO:0000256" key="8">
    <source>
        <dbReference type="SAM" id="MobiDB-lite"/>
    </source>
</evidence>
<dbReference type="InterPro" id="IPR037294">
    <property type="entry name" value="ABC_BtuC-like"/>
</dbReference>